<dbReference type="AlphaFoldDB" id="A0A177L189"/>
<dbReference type="GO" id="GO:0003677">
    <property type="term" value="F:DNA binding"/>
    <property type="evidence" value="ECO:0007669"/>
    <property type="project" value="InterPro"/>
</dbReference>
<proteinExistence type="predicted"/>
<accession>A0A177L189</accession>
<evidence type="ECO:0000313" key="2">
    <source>
        <dbReference type="EMBL" id="OAH59378.1"/>
    </source>
</evidence>
<evidence type="ECO:0000256" key="1">
    <source>
        <dbReference type="ARBA" id="ARBA00023172"/>
    </source>
</evidence>
<keyword evidence="1" id="KW-0233">DNA recombination</keyword>
<dbReference type="InterPro" id="IPR011010">
    <property type="entry name" value="DNA_brk_join_enz"/>
</dbReference>
<name>A0A177L189_9BACI</name>
<organism evidence="2 3">
    <name type="scientific">Domibacillus aminovorans</name>
    <dbReference type="NCBI Taxonomy" id="29332"/>
    <lineage>
        <taxon>Bacteria</taxon>
        <taxon>Bacillati</taxon>
        <taxon>Bacillota</taxon>
        <taxon>Bacilli</taxon>
        <taxon>Bacillales</taxon>
        <taxon>Bacillaceae</taxon>
        <taxon>Domibacillus</taxon>
    </lineage>
</organism>
<gene>
    <name evidence="2" type="ORF">AWH48_14640</name>
</gene>
<comment type="caution">
    <text evidence="2">The sequence shown here is derived from an EMBL/GenBank/DDBJ whole genome shotgun (WGS) entry which is preliminary data.</text>
</comment>
<protein>
    <recommendedName>
        <fullName evidence="4">Tyr recombinase domain-containing protein</fullName>
    </recommendedName>
</protein>
<dbReference type="RefSeq" id="WP_063974307.1">
    <property type="nucleotide sequence ID" value="NZ_LQWZ01000002.1"/>
</dbReference>
<dbReference type="Proteomes" id="UP000077271">
    <property type="component" value="Unassembled WGS sequence"/>
</dbReference>
<dbReference type="InterPro" id="IPR013762">
    <property type="entry name" value="Integrase-like_cat_sf"/>
</dbReference>
<reference evidence="2 3" key="1">
    <citation type="submission" date="2016-01" db="EMBL/GenBank/DDBJ databases">
        <title>Investigation of taxonomic status of Bacillus aminovorans.</title>
        <authorList>
            <person name="Verma A."/>
            <person name="Pal Y."/>
            <person name="Krishnamurthi S."/>
        </authorList>
    </citation>
    <scope>NUCLEOTIDE SEQUENCE [LARGE SCALE GENOMIC DNA]</scope>
    <source>
        <strain evidence="2 3">DSM 4337</strain>
    </source>
</reference>
<dbReference type="SUPFAM" id="SSF56349">
    <property type="entry name" value="DNA breaking-rejoining enzymes"/>
    <property type="match status" value="1"/>
</dbReference>
<dbReference type="EMBL" id="LQWZ01000002">
    <property type="protein sequence ID" value="OAH59378.1"/>
    <property type="molecule type" value="Genomic_DNA"/>
</dbReference>
<dbReference type="GO" id="GO:0006310">
    <property type="term" value="P:DNA recombination"/>
    <property type="evidence" value="ECO:0007669"/>
    <property type="project" value="UniProtKB-KW"/>
</dbReference>
<dbReference type="GO" id="GO:0015074">
    <property type="term" value="P:DNA integration"/>
    <property type="evidence" value="ECO:0007669"/>
    <property type="project" value="InterPro"/>
</dbReference>
<sequence>MSKDGKHFLTGAKTASGVRGTKFSNETVIVLKKHKATVAKTKLKCGPAYKDYDLVVCTAGGTPANPENLKRSYAQLIQEAGVPKIRFHDLRHTTTLYTNVQVYKR</sequence>
<evidence type="ECO:0000313" key="3">
    <source>
        <dbReference type="Proteomes" id="UP000077271"/>
    </source>
</evidence>
<dbReference type="Gene3D" id="1.10.443.10">
    <property type="entry name" value="Intergrase catalytic core"/>
    <property type="match status" value="1"/>
</dbReference>
<evidence type="ECO:0008006" key="4">
    <source>
        <dbReference type="Google" id="ProtNLM"/>
    </source>
</evidence>